<dbReference type="KEGG" id="tot:TOT_020000665"/>
<reference evidence="1 2" key="1">
    <citation type="journal article" date="2012" name="MBio">
        <title>Comparative genome analysis of three eukaryotic parasites with differing abilities to transform leukocytes reveals key mediators of Theileria-induced leukocyte transformation.</title>
        <authorList>
            <person name="Hayashida K."/>
            <person name="Hara Y."/>
            <person name="Abe T."/>
            <person name="Yamasaki C."/>
            <person name="Toyoda A."/>
            <person name="Kosuge T."/>
            <person name="Suzuki Y."/>
            <person name="Sato Y."/>
            <person name="Kawashima S."/>
            <person name="Katayama T."/>
            <person name="Wakaguri H."/>
            <person name="Inoue N."/>
            <person name="Homma K."/>
            <person name="Tada-Umezaki M."/>
            <person name="Yagi Y."/>
            <person name="Fujii Y."/>
            <person name="Habara T."/>
            <person name="Kanehisa M."/>
            <person name="Watanabe H."/>
            <person name="Ito K."/>
            <person name="Gojobori T."/>
            <person name="Sugawara H."/>
            <person name="Imanishi T."/>
            <person name="Weir W."/>
            <person name="Gardner M."/>
            <person name="Pain A."/>
            <person name="Shiels B."/>
            <person name="Hattori M."/>
            <person name="Nene V."/>
            <person name="Sugimoto C."/>
        </authorList>
    </citation>
    <scope>NUCLEOTIDE SEQUENCE [LARGE SCALE GENOMIC DNA]</scope>
    <source>
        <strain evidence="1 2">Shintoku</strain>
    </source>
</reference>
<protein>
    <submittedName>
        <fullName evidence="1">Uncharacterized protein</fullName>
    </submittedName>
</protein>
<dbReference type="OrthoDB" id="361051at2759"/>
<gene>
    <name evidence="1" type="ORF">TOT_020000665</name>
</gene>
<dbReference type="AlphaFoldDB" id="J4C897"/>
<sequence length="605" mass="68888">MGGLSEVKGTSFNQLVKIIKEMARRKDSVPRREETSKILQKIGELASSMLYLMKEHPYHIPVILYQLSSITSRIEPPRQQECVSRISEKRSKTRYNSCKTCNGVCDEVYVNFADVIRNNLVYLSPKGLSQVLVIHSECKNEEMCKIMAEIKLRMCYFMYCRCKNASKSNAEDDIDAIVDQYSVVFEEYAGIKLQKDDYLVNFIKFGSLGCENVDKHSSYYLPLSLMDICVTLESIAPSQSSNGNEEPYGRSGNLLSELIVRLSFKLLKYHNYSKREAVERPKVTSKCELDSVCRLIGLFKRLKYRDESILNVIAEILNNNLQQLDFRNLVTLLDSFSVLSEIVLDFKSIVSRIVNLTKVDSPDYLRSLSTINQVISRIGKRVFIADYEHLTNVTKQSLIRYVSKNPNELKNTRAIAAIAMLLSNIQEPEVISIVSDAILEDLITFDRRNLYDYDVIIDVLIKNYRKYAKIAATLSGANGNSISDSSGNSASSNTNVCKLYSSICLMVSKCSSHYCGVLEERLSASGESGNHGVSLSGMPLREMCYFLVNLEAFSRLQRVENPFLDCCNVNIANLTRNLEWFFTRYHTRLCEMDHYQISNYLSQMS</sequence>
<dbReference type="eggNOG" id="ENOG502QXND">
    <property type="taxonomic scope" value="Eukaryota"/>
</dbReference>
<keyword evidence="2" id="KW-1185">Reference proteome</keyword>
<accession>J4C897</accession>
<organism evidence="1 2">
    <name type="scientific">Theileria orientalis strain Shintoku</name>
    <dbReference type="NCBI Taxonomy" id="869250"/>
    <lineage>
        <taxon>Eukaryota</taxon>
        <taxon>Sar</taxon>
        <taxon>Alveolata</taxon>
        <taxon>Apicomplexa</taxon>
        <taxon>Aconoidasida</taxon>
        <taxon>Piroplasmida</taxon>
        <taxon>Theileriidae</taxon>
        <taxon>Theileria</taxon>
    </lineage>
</organism>
<dbReference type="Proteomes" id="UP000003786">
    <property type="component" value="Chromosome 2"/>
</dbReference>
<dbReference type="VEuPathDB" id="PiroplasmaDB:TOT_020000665"/>
<dbReference type="OMA" id="RELCYFC"/>
<proteinExistence type="predicted"/>
<dbReference type="EMBL" id="AP011947">
    <property type="protein sequence ID" value="BAM40408.1"/>
    <property type="molecule type" value="Genomic_DNA"/>
</dbReference>
<dbReference type="RefSeq" id="XP_009690709.1">
    <property type="nucleotide sequence ID" value="XM_009692414.1"/>
</dbReference>
<name>J4C897_THEOR</name>
<evidence type="ECO:0000313" key="2">
    <source>
        <dbReference type="Proteomes" id="UP000003786"/>
    </source>
</evidence>
<dbReference type="GeneID" id="20714793"/>
<evidence type="ECO:0000313" key="1">
    <source>
        <dbReference type="EMBL" id="BAM40408.1"/>
    </source>
</evidence>